<dbReference type="Gene3D" id="3.20.20.80">
    <property type="entry name" value="Glycosidases"/>
    <property type="match status" value="1"/>
</dbReference>
<keyword evidence="4" id="KW-0328">Glycosyltransferase</keyword>
<organism evidence="13 15">
    <name type="scientific">Didymodactylos carnosus</name>
    <dbReference type="NCBI Taxonomy" id="1234261"/>
    <lineage>
        <taxon>Eukaryota</taxon>
        <taxon>Metazoa</taxon>
        <taxon>Spiralia</taxon>
        <taxon>Gnathifera</taxon>
        <taxon>Rotifera</taxon>
        <taxon>Eurotatoria</taxon>
        <taxon>Bdelloidea</taxon>
        <taxon>Philodinida</taxon>
        <taxon>Philodinidae</taxon>
        <taxon>Didymodactylos</taxon>
    </lineage>
</organism>
<dbReference type="Proteomes" id="UP000663829">
    <property type="component" value="Unassembled WGS sequence"/>
</dbReference>
<keyword evidence="10" id="KW-0472">Membrane</keyword>
<evidence type="ECO:0000256" key="3">
    <source>
        <dbReference type="ARBA" id="ARBA00012560"/>
    </source>
</evidence>
<feature type="transmembrane region" description="Helical" evidence="10">
    <location>
        <begin position="549"/>
        <end position="567"/>
    </location>
</feature>
<keyword evidence="5" id="KW-0808">Transferase</keyword>
<dbReference type="InterPro" id="IPR003385">
    <property type="entry name" value="Glyco_hydro_77"/>
</dbReference>
<evidence type="ECO:0000256" key="4">
    <source>
        <dbReference type="ARBA" id="ARBA00022676"/>
    </source>
</evidence>
<dbReference type="InterPro" id="IPR057366">
    <property type="entry name" value="TRPM-like"/>
</dbReference>
<name>A0A814E142_9BILA</name>
<dbReference type="InterPro" id="IPR017853">
    <property type="entry name" value="GH"/>
</dbReference>
<feature type="region of interest" description="Disordered" evidence="9">
    <location>
        <begin position="206"/>
        <end position="240"/>
    </location>
</feature>
<protein>
    <recommendedName>
        <fullName evidence="3">4-alpha-glucanotransferase</fullName>
        <ecNumber evidence="3">2.4.1.25</ecNumber>
    </recommendedName>
    <alternativeName>
        <fullName evidence="7">Amylomaltase</fullName>
    </alternativeName>
    <alternativeName>
        <fullName evidence="8">Disproportionating enzyme</fullName>
    </alternativeName>
</protein>
<keyword evidence="10" id="KW-1133">Transmembrane helix</keyword>
<dbReference type="EMBL" id="CAJOBC010002486">
    <property type="protein sequence ID" value="CAF3735545.1"/>
    <property type="molecule type" value="Genomic_DNA"/>
</dbReference>
<evidence type="ECO:0000313" key="14">
    <source>
        <dbReference type="EMBL" id="CAF3735545.1"/>
    </source>
</evidence>
<dbReference type="SUPFAM" id="SSF51445">
    <property type="entry name" value="(Trans)glycosidases"/>
    <property type="match status" value="1"/>
</dbReference>
<dbReference type="InterPro" id="IPR041491">
    <property type="entry name" value="TRPM_SLOG"/>
</dbReference>
<evidence type="ECO:0000256" key="2">
    <source>
        <dbReference type="ARBA" id="ARBA00005684"/>
    </source>
</evidence>
<dbReference type="GO" id="GO:0005975">
    <property type="term" value="P:carbohydrate metabolic process"/>
    <property type="evidence" value="ECO:0007669"/>
    <property type="project" value="InterPro"/>
</dbReference>
<feature type="transmembrane region" description="Helical" evidence="10">
    <location>
        <begin position="724"/>
        <end position="743"/>
    </location>
</feature>
<dbReference type="Proteomes" id="UP000681722">
    <property type="component" value="Unassembled WGS sequence"/>
</dbReference>
<evidence type="ECO:0000256" key="8">
    <source>
        <dbReference type="ARBA" id="ARBA00031501"/>
    </source>
</evidence>
<evidence type="ECO:0000256" key="5">
    <source>
        <dbReference type="ARBA" id="ARBA00022679"/>
    </source>
</evidence>
<dbReference type="PANTHER" id="PTHR32438">
    <property type="entry name" value="4-ALPHA-GLUCANOTRANSFERASE DPE1, CHLOROPLASTIC/AMYLOPLASTIC"/>
    <property type="match status" value="1"/>
</dbReference>
<dbReference type="Pfam" id="PF02446">
    <property type="entry name" value="Glyco_hydro_77"/>
    <property type="match status" value="1"/>
</dbReference>
<dbReference type="PANTHER" id="PTHR32438:SF5">
    <property type="entry name" value="4-ALPHA-GLUCANOTRANSFERASE DPE1, CHLOROPLASTIC_AMYLOPLASTIC"/>
    <property type="match status" value="1"/>
</dbReference>
<sequence length="1428" mass="165421">AWILTAGLNNGVSKLVGEGISRYRLLAKHPKRVTAIGLTMWGSLTDDTRELLNEHSKSPSNSKVLTLGDSETLEWNHTHFLLLDDGQLRGYLSDLQRSSFVQAAVDDRSYPVTIIVEGGKHTLEVIVSDLGAYRPVVIIQIMLKENRRFLNVFRLDRDTNFADSVSKAIFSAYTGNTNANLNESRSRSVKWDCLDAAKELFERKRNRDEESKIKKNTPKSPSSQIVQSARVPPLSGVSESVDDDNSSLFTTALKEKKSAFVDYFLRTGVNPCSCCVQNGILQWYEHSFSEPDETDYITLRTTFDRKSAPTSFQQLNKVYAQWIGSFMDDLYVIPDKKGFRNVRRFGHDISDYCTSLLRHLCSCCPFIKPYHKLTDKSNDVELRLTKNQMQASGETNEWTEQYKNRYTKDEMIRDLFLWSLFTTEIDMAKVFLKHLKPRICAALIATRIYKHFSKQAPNAFAQQKLKEQAEEFEEFATECVETCYAHDEKMTCELLIREVPLFGNVTCMQVAVAGECAKFFATPCVDELLNQIWYDKLTLTNIRSLTQPLILVNLLTLGLLASCWMPYRNIDIQKHDQTTILQPQITDKEAVPDKNNYMMLYKFDAPSETEGRMHWTEIYVIITISALLCEELRQLHDLSAFIYIIFIFIAAYGVVSRSMISYGNVDFSGRGIFSNILYPPYWFLYGNTGDELSTLDNMINGDNSTSTGVAEATATHVLLAIHTLFIQILLLNLLIAVFNSTIVKVEENTEFFWRYQRYSFVRKYFERPLFAYPPLNIISYFFWALNNGIKRIRRLECWENRVDDANIKRKHLTQMIANDPEKSDAWNEFENAATYYYVQSAVEKKKIQAEESAFSDPIQKTEVSRDMEASIRNLKMDVLSTRMDVRRLTYDWHRFNELLILSLQEIMQTDSPRKVQKMKLERSAGILLHVTSLPSKYGIGDFGPEAFRFVDFLHETRQLLWQILPLTNTEYPSPYSGMSAFAGNPLLISPEKLFDDGLLNEEDLNSVIIDMQETENDHVDFNRVKKLKYQLLTKAYETFKRDQRQQSQLESFINSEKYWLDDYSLYVALRKVHKNVTWSKWDQNLREHDKNALDTFKTANIDTINSLIFQQYFFYKQWNELKMYANKLEIKIIGDIPIYVSYDSVDVWANPSVFQLDKETRLPTAVSGAPADLFSPDGQCWNTPLYDWDGQLKHTNYDWWIKRLKKALELLDIVRIDHFRGFEAYWSIPVDSKTGDPSPPGQGEWIKAHGNELFKAAEKALGPHLPIIAEDLGYLTQEVFDMRDKFHFMGMRVLHCAFVNEVKSKIYLPHNYIKNCCAYTGTHDTDTTKGWFQNASKEEKEKIISYLQRDPTHTKENINWYSIQLILSSVAAIAIIPFQDILGLDSKSRMNDPANGKDETNWTWRFYWDMLTEQMKQRLALLTITYGR</sequence>
<comment type="catalytic activity">
    <reaction evidence="1">
        <text>Transfers a segment of a (1-&gt;4)-alpha-D-glucan to a new position in an acceptor, which may be glucose or a (1-&gt;4)-alpha-D-glucan.</text>
        <dbReference type="EC" id="2.4.1.25"/>
    </reaction>
</comment>
<evidence type="ECO:0000313" key="13">
    <source>
        <dbReference type="EMBL" id="CAF0961021.1"/>
    </source>
</evidence>
<dbReference type="NCBIfam" id="TIGR00217">
    <property type="entry name" value="malQ"/>
    <property type="match status" value="1"/>
</dbReference>
<dbReference type="GO" id="GO:0004134">
    <property type="term" value="F:4-alpha-glucanotransferase activity"/>
    <property type="evidence" value="ECO:0007669"/>
    <property type="project" value="UniProtKB-EC"/>
</dbReference>
<evidence type="ECO:0000256" key="6">
    <source>
        <dbReference type="ARBA" id="ARBA00023277"/>
    </source>
</evidence>
<feature type="compositionally biased region" description="Polar residues" evidence="9">
    <location>
        <begin position="218"/>
        <end position="227"/>
    </location>
</feature>
<evidence type="ECO:0000259" key="11">
    <source>
        <dbReference type="Pfam" id="PF18139"/>
    </source>
</evidence>
<keyword evidence="15" id="KW-1185">Reference proteome</keyword>
<keyword evidence="10" id="KW-0812">Transmembrane</keyword>
<dbReference type="NCBIfam" id="NF011080">
    <property type="entry name" value="PRK14508.1-3"/>
    <property type="match status" value="1"/>
</dbReference>
<evidence type="ECO:0000313" key="15">
    <source>
        <dbReference type="Proteomes" id="UP000663829"/>
    </source>
</evidence>
<proteinExistence type="inferred from homology"/>
<evidence type="ECO:0000259" key="12">
    <source>
        <dbReference type="Pfam" id="PF25508"/>
    </source>
</evidence>
<dbReference type="Pfam" id="PF25508">
    <property type="entry name" value="TRPM2"/>
    <property type="match status" value="1"/>
</dbReference>
<comment type="caution">
    <text evidence="13">The sequence shown here is derived from an EMBL/GenBank/DDBJ whole genome shotgun (WGS) entry which is preliminary data.</text>
</comment>
<keyword evidence="6" id="KW-0119">Carbohydrate metabolism</keyword>
<feature type="transmembrane region" description="Helical" evidence="10">
    <location>
        <begin position="640"/>
        <end position="660"/>
    </location>
</feature>
<evidence type="ECO:0000256" key="9">
    <source>
        <dbReference type="SAM" id="MobiDB-lite"/>
    </source>
</evidence>
<dbReference type="Pfam" id="PF18139">
    <property type="entry name" value="LSDAT_euk"/>
    <property type="match status" value="1"/>
</dbReference>
<dbReference type="EMBL" id="CAJNOQ010002486">
    <property type="protein sequence ID" value="CAF0961021.1"/>
    <property type="molecule type" value="Genomic_DNA"/>
</dbReference>
<evidence type="ECO:0000256" key="7">
    <source>
        <dbReference type="ARBA" id="ARBA00031423"/>
    </source>
</evidence>
<evidence type="ECO:0000256" key="1">
    <source>
        <dbReference type="ARBA" id="ARBA00000439"/>
    </source>
</evidence>
<feature type="domain" description="TRPM-like" evidence="12">
    <location>
        <begin position="348"/>
        <end position="521"/>
    </location>
</feature>
<feature type="transmembrane region" description="Helical" evidence="10">
    <location>
        <begin position="764"/>
        <end position="785"/>
    </location>
</feature>
<accession>A0A814E142</accession>
<comment type="similarity">
    <text evidence="2">Belongs to the disproportionating enzyme family.</text>
</comment>
<dbReference type="OrthoDB" id="6123450at2759"/>
<reference evidence="13" key="1">
    <citation type="submission" date="2021-02" db="EMBL/GenBank/DDBJ databases">
        <authorList>
            <person name="Nowell W R."/>
        </authorList>
    </citation>
    <scope>NUCLEOTIDE SEQUENCE</scope>
</reference>
<feature type="non-terminal residue" evidence="13">
    <location>
        <position position="1"/>
    </location>
</feature>
<feature type="domain" description="TRPM SLOG" evidence="11">
    <location>
        <begin position="1"/>
        <end position="139"/>
    </location>
</feature>
<evidence type="ECO:0000256" key="10">
    <source>
        <dbReference type="SAM" id="Phobius"/>
    </source>
</evidence>
<dbReference type="EC" id="2.4.1.25" evidence="3"/>
<gene>
    <name evidence="13" type="ORF">GPM918_LOCUS11752</name>
    <name evidence="14" type="ORF">SRO942_LOCUS11753</name>
</gene>